<dbReference type="EMBL" id="BIFH01000013">
    <property type="protein sequence ID" value="GCD92772.1"/>
    <property type="molecule type" value="Genomic_DNA"/>
</dbReference>
<dbReference type="RefSeq" id="WP_126635100.1">
    <property type="nucleotide sequence ID" value="NZ_BIFH01000013.1"/>
</dbReference>
<dbReference type="OrthoDB" id="9870049at2"/>
<protein>
    <submittedName>
        <fullName evidence="1">Uncharacterized protein</fullName>
    </submittedName>
</protein>
<dbReference type="Proteomes" id="UP000286931">
    <property type="component" value="Unassembled WGS sequence"/>
</dbReference>
<reference evidence="1 2" key="1">
    <citation type="submission" date="2018-12" db="EMBL/GenBank/DDBJ databases">
        <title>Draft genome sequence of Embleya hyalina NBRC 13850T.</title>
        <authorList>
            <person name="Komaki H."/>
            <person name="Hosoyama A."/>
            <person name="Kimura A."/>
            <person name="Ichikawa N."/>
            <person name="Tamura T."/>
        </authorList>
    </citation>
    <scope>NUCLEOTIDE SEQUENCE [LARGE SCALE GENOMIC DNA]</scope>
    <source>
        <strain evidence="1 2">NBRC 13850</strain>
    </source>
</reference>
<keyword evidence="2" id="KW-1185">Reference proteome</keyword>
<name>A0A401YDX6_9ACTN</name>
<gene>
    <name evidence="1" type="ORF">EHYA_00413</name>
</gene>
<evidence type="ECO:0000313" key="1">
    <source>
        <dbReference type="EMBL" id="GCD92772.1"/>
    </source>
</evidence>
<dbReference type="AlphaFoldDB" id="A0A401YDX6"/>
<accession>A0A401YDX6</accession>
<evidence type="ECO:0000313" key="2">
    <source>
        <dbReference type="Proteomes" id="UP000286931"/>
    </source>
</evidence>
<comment type="caution">
    <text evidence="1">The sequence shown here is derived from an EMBL/GenBank/DDBJ whole genome shotgun (WGS) entry which is preliminary data.</text>
</comment>
<proteinExistence type="predicted"/>
<organism evidence="1 2">
    <name type="scientific">Embleya hyalina</name>
    <dbReference type="NCBI Taxonomy" id="516124"/>
    <lineage>
        <taxon>Bacteria</taxon>
        <taxon>Bacillati</taxon>
        <taxon>Actinomycetota</taxon>
        <taxon>Actinomycetes</taxon>
        <taxon>Kitasatosporales</taxon>
        <taxon>Streptomycetaceae</taxon>
        <taxon>Embleya</taxon>
    </lineage>
</organism>
<sequence length="153" mass="15932">MSGAPDLGALARDRADRRALARTTRALRASGLARVWAVRYPPLREPEAAALAGGHVAGSLAALAPPYRAAFGVLLRLVPAAFRLVTGRRLEVASPEVLAAGAGRLERLPVLGTVVRTTGTLACYGALDGVRPAVAARAAGTELPERAWPNDPR</sequence>